<sequence length="120" mass="12636">MTRNKSKWTKIVALVIVGAMVFSVVATGLMMLFMGGKSVIGVYADSDGKKIVLGKNGVATLMLPTGESFGAAKYEVDGNTVLIKDIENPSADPNAVLELKISGDDLVSGSGKQAQTWSRQ</sequence>
<keyword evidence="1" id="KW-0812">Transmembrane</keyword>
<comment type="caution">
    <text evidence="2">The sequence shown here is derived from an EMBL/GenBank/DDBJ whole genome shotgun (WGS) entry which is preliminary data.</text>
</comment>
<dbReference type="EMBL" id="PHEX01000019">
    <property type="protein sequence ID" value="PKQ28370.1"/>
    <property type="molecule type" value="Genomic_DNA"/>
</dbReference>
<proteinExistence type="predicted"/>
<evidence type="ECO:0000313" key="3">
    <source>
        <dbReference type="Proteomes" id="UP000233654"/>
    </source>
</evidence>
<protein>
    <submittedName>
        <fullName evidence="2">Uncharacterized protein</fullName>
    </submittedName>
</protein>
<name>A0A2N3G6N0_9ACTN</name>
<keyword evidence="1" id="KW-1133">Transmembrane helix</keyword>
<evidence type="ECO:0000313" key="2">
    <source>
        <dbReference type="EMBL" id="PKQ28370.1"/>
    </source>
</evidence>
<accession>A0A2N3G6N0</accession>
<reference evidence="2 3" key="1">
    <citation type="journal article" date="2017" name="ISME J.">
        <title>Potential for microbial H2 and metal transformations associated with novel bacteria and archaea in deep terrestrial subsurface sediments.</title>
        <authorList>
            <person name="Hernsdorf A.W."/>
            <person name="Amano Y."/>
            <person name="Miyakawa K."/>
            <person name="Ise K."/>
            <person name="Suzuki Y."/>
            <person name="Anantharaman K."/>
            <person name="Probst A."/>
            <person name="Burstein D."/>
            <person name="Thomas B.C."/>
            <person name="Banfield J.F."/>
        </authorList>
    </citation>
    <scope>NUCLEOTIDE SEQUENCE [LARGE SCALE GENOMIC DNA]</scope>
    <source>
        <strain evidence="2">HGW-Actinobacteria-3</strain>
    </source>
</reference>
<feature type="transmembrane region" description="Helical" evidence="1">
    <location>
        <begin position="12"/>
        <end position="34"/>
    </location>
</feature>
<evidence type="ECO:0000256" key="1">
    <source>
        <dbReference type="SAM" id="Phobius"/>
    </source>
</evidence>
<gene>
    <name evidence="2" type="ORF">CVT63_03180</name>
</gene>
<keyword evidence="1" id="KW-0472">Membrane</keyword>
<organism evidence="2 3">
    <name type="scientific">Candidatus Anoxymicrobium japonicum</name>
    <dbReference type="NCBI Taxonomy" id="2013648"/>
    <lineage>
        <taxon>Bacteria</taxon>
        <taxon>Bacillati</taxon>
        <taxon>Actinomycetota</taxon>
        <taxon>Candidatus Geothermincolia</taxon>
        <taxon>Candidatus Geothermincolales</taxon>
        <taxon>Candidatus Anoxymicrobiaceae</taxon>
        <taxon>Candidatus Anoxymicrobium</taxon>
    </lineage>
</organism>
<dbReference type="Proteomes" id="UP000233654">
    <property type="component" value="Unassembled WGS sequence"/>
</dbReference>
<dbReference type="AlphaFoldDB" id="A0A2N3G6N0"/>